<dbReference type="InterPro" id="IPR002008">
    <property type="entry name" value="DNA_pol_X_beta-like"/>
</dbReference>
<evidence type="ECO:0000256" key="12">
    <source>
        <dbReference type="ARBA" id="ARBA00022843"/>
    </source>
</evidence>
<keyword evidence="9" id="KW-0548">Nucleotidyltransferase</keyword>
<dbReference type="Gene3D" id="3.30.460.10">
    <property type="entry name" value="Beta Polymerase, domain 2"/>
    <property type="match status" value="1"/>
</dbReference>
<keyword evidence="26" id="KW-1185">Reference proteome</keyword>
<dbReference type="GO" id="GO:0003677">
    <property type="term" value="F:DNA binding"/>
    <property type="evidence" value="ECO:0007669"/>
    <property type="project" value="InterPro"/>
</dbReference>
<evidence type="ECO:0000259" key="22">
    <source>
        <dbReference type="SMART" id="SM00278"/>
    </source>
</evidence>
<feature type="domain" description="DNA-directed DNA polymerase X" evidence="24">
    <location>
        <begin position="1"/>
        <end position="318"/>
    </location>
</feature>
<feature type="domain" description="Helix-hairpin-helix DNA-binding motif class 1" evidence="22">
    <location>
        <begin position="127"/>
        <end position="146"/>
    </location>
</feature>
<dbReference type="GO" id="GO:0004527">
    <property type="term" value="F:exonuclease activity"/>
    <property type="evidence" value="ECO:0007669"/>
    <property type="project" value="UniProtKB-KW"/>
</dbReference>
<dbReference type="GO" id="GO:0003887">
    <property type="term" value="F:DNA-directed DNA polymerase activity"/>
    <property type="evidence" value="ECO:0007669"/>
    <property type="project" value="UniProtKB-KW"/>
</dbReference>
<dbReference type="NCBIfam" id="NF006375">
    <property type="entry name" value="PRK08609.1"/>
    <property type="match status" value="1"/>
</dbReference>
<dbReference type="InterPro" id="IPR010994">
    <property type="entry name" value="RuvA_2-like"/>
</dbReference>
<dbReference type="EMBL" id="CP042912">
    <property type="protein sequence ID" value="QEG22739.1"/>
    <property type="molecule type" value="Genomic_DNA"/>
</dbReference>
<dbReference type="GO" id="GO:0008270">
    <property type="term" value="F:zinc ion binding"/>
    <property type="evidence" value="ECO:0007669"/>
    <property type="project" value="TreeGrafter"/>
</dbReference>
<dbReference type="KEGG" id="mff:MFFC18_26220"/>
<dbReference type="InterPro" id="IPR028207">
    <property type="entry name" value="DNA_pol_B_palm_palm"/>
</dbReference>
<keyword evidence="6" id="KW-0488">Methylation</keyword>
<proteinExistence type="predicted"/>
<keyword evidence="10" id="KW-0235">DNA replication</keyword>
<evidence type="ECO:0000256" key="15">
    <source>
        <dbReference type="ARBA" id="ARBA00023204"/>
    </source>
</evidence>
<dbReference type="InterPro" id="IPR002054">
    <property type="entry name" value="DNA-dir_DNA_pol_X"/>
</dbReference>
<dbReference type="Gene3D" id="3.20.20.140">
    <property type="entry name" value="Metal-dependent hydrolases"/>
    <property type="match status" value="1"/>
</dbReference>
<dbReference type="Pfam" id="PF14792">
    <property type="entry name" value="DNA_pol_B_palm"/>
    <property type="match status" value="1"/>
</dbReference>
<keyword evidence="7" id="KW-0237">DNA synthesis</keyword>
<keyword evidence="11" id="KW-0227">DNA damage</keyword>
<comment type="function">
    <text evidence="20">Repair polymerase that plays a key role in base-excision repair. During this process, the damaged base is excised by specific DNA glycosylases, the DNA backbone is nicked at the abasic site by an apurinic/apyrimidic (AP) endonuclease, and POLB removes 5'-deoxyribose-phosphate from the preincised AP site acting as a 5'-deoxyribose-phosphate lyase (5'-dRP lyase); through its DNA polymerase activity, it adds one nucleotide to the 3' end of the arising single-nucleotide gap. Conducts 'gap-filling' DNA synthesis in a stepwise distributive fashion rather than in a processive fashion as for other DNA polymerases. It is also able to cleave sugar-phosphate bonds 3' to an intact AP site, acting as an AP lyase.</text>
</comment>
<dbReference type="InterPro" id="IPR022312">
    <property type="entry name" value="DNA_pol_X"/>
</dbReference>
<dbReference type="InterPro" id="IPR029398">
    <property type="entry name" value="PolB_thumb"/>
</dbReference>
<comment type="cofactor">
    <cofactor evidence="1">
        <name>Mg(2+)</name>
        <dbReference type="ChEBI" id="CHEBI:18420"/>
    </cofactor>
</comment>
<dbReference type="Pfam" id="PF14520">
    <property type="entry name" value="HHH_5"/>
    <property type="match status" value="1"/>
</dbReference>
<dbReference type="SMART" id="SM00481">
    <property type="entry name" value="POLIIIAc"/>
    <property type="match status" value="1"/>
</dbReference>
<evidence type="ECO:0000256" key="13">
    <source>
        <dbReference type="ARBA" id="ARBA00022932"/>
    </source>
</evidence>
<keyword evidence="15" id="KW-0234">DNA repair</keyword>
<dbReference type="InterPro" id="IPR016195">
    <property type="entry name" value="Pol/histidinol_Pase-like"/>
</dbReference>
<dbReference type="GO" id="GO:0140078">
    <property type="term" value="F:class I DNA-(apurinic or apyrimidinic site) endonuclease activity"/>
    <property type="evidence" value="ECO:0007669"/>
    <property type="project" value="UniProtKB-EC"/>
</dbReference>
<keyword evidence="12" id="KW-0832">Ubl conjugation</keyword>
<evidence type="ECO:0000256" key="18">
    <source>
        <dbReference type="ARBA" id="ARBA00044632"/>
    </source>
</evidence>
<dbReference type="RefSeq" id="WP_075084520.1">
    <property type="nucleotide sequence ID" value="NZ_CP042912.1"/>
</dbReference>
<evidence type="ECO:0000256" key="7">
    <source>
        <dbReference type="ARBA" id="ARBA00022634"/>
    </source>
</evidence>
<dbReference type="Pfam" id="PF14791">
    <property type="entry name" value="DNA_pol_B_thumb"/>
    <property type="match status" value="1"/>
</dbReference>
<evidence type="ECO:0000256" key="11">
    <source>
        <dbReference type="ARBA" id="ARBA00022763"/>
    </source>
</evidence>
<evidence type="ECO:0000259" key="24">
    <source>
        <dbReference type="SMART" id="SM00483"/>
    </source>
</evidence>
<dbReference type="Gene3D" id="1.10.150.20">
    <property type="entry name" value="5' to 3' exonuclease, C-terminal subdomain"/>
    <property type="match status" value="1"/>
</dbReference>
<dbReference type="GO" id="GO:0006281">
    <property type="term" value="P:DNA repair"/>
    <property type="evidence" value="ECO:0007669"/>
    <property type="project" value="UniProtKB-KW"/>
</dbReference>
<dbReference type="EC" id="2.7.7.7" evidence="3"/>
<protein>
    <recommendedName>
        <fullName evidence="5">DNA polymerase beta</fullName>
        <ecNumber evidence="3">2.7.7.7</ecNumber>
        <ecNumber evidence="4">4.2.99.18</ecNumber>
    </recommendedName>
    <alternativeName>
        <fullName evidence="16">5'-deoxyribose-phosphate lyase</fullName>
    </alternativeName>
    <alternativeName>
        <fullName evidence="17">AP lyase</fullName>
    </alternativeName>
</protein>
<keyword evidence="25" id="KW-0269">Exonuclease</keyword>
<accession>A0A5B9PB53</accession>
<evidence type="ECO:0000256" key="8">
    <source>
        <dbReference type="ARBA" id="ARBA00022679"/>
    </source>
</evidence>
<feature type="domain" description="Polymerase/histidinol phosphatase N-terminal" evidence="23">
    <location>
        <begin position="342"/>
        <end position="422"/>
    </location>
</feature>
<dbReference type="CDD" id="cd07436">
    <property type="entry name" value="PHP_PolX"/>
    <property type="match status" value="1"/>
</dbReference>
<evidence type="ECO:0000313" key="26">
    <source>
        <dbReference type="Proteomes" id="UP000322214"/>
    </source>
</evidence>
<dbReference type="InterPro" id="IPR050243">
    <property type="entry name" value="PHP_phosphatase"/>
</dbReference>
<dbReference type="Gene3D" id="3.30.210.10">
    <property type="entry name" value="DNA polymerase, thumb domain"/>
    <property type="match status" value="1"/>
</dbReference>
<dbReference type="SUPFAM" id="SSF89550">
    <property type="entry name" value="PHP domain-like"/>
    <property type="match status" value="1"/>
</dbReference>
<dbReference type="PRINTS" id="PR00870">
    <property type="entry name" value="DNAPOLXBETA"/>
</dbReference>
<name>A0A5B9PB53_9BACT</name>
<dbReference type="SUPFAM" id="SSF47802">
    <property type="entry name" value="DNA polymerase beta, N-terminal domain-like"/>
    <property type="match status" value="1"/>
</dbReference>
<evidence type="ECO:0000256" key="6">
    <source>
        <dbReference type="ARBA" id="ARBA00022481"/>
    </source>
</evidence>
<dbReference type="InterPro" id="IPR010996">
    <property type="entry name" value="HHH_MUS81"/>
</dbReference>
<comment type="catalytic activity">
    <reaction evidence="21">
        <text>DNA(n) + a 2'-deoxyribonucleoside 5'-triphosphate = DNA(n+1) + diphosphate</text>
        <dbReference type="Rhea" id="RHEA:22508"/>
        <dbReference type="Rhea" id="RHEA-COMP:17339"/>
        <dbReference type="Rhea" id="RHEA-COMP:17340"/>
        <dbReference type="ChEBI" id="CHEBI:33019"/>
        <dbReference type="ChEBI" id="CHEBI:61560"/>
        <dbReference type="ChEBI" id="CHEBI:173112"/>
        <dbReference type="EC" id="2.7.7.7"/>
    </reaction>
</comment>
<dbReference type="InterPro" id="IPR003583">
    <property type="entry name" value="Hlx-hairpin-Hlx_DNA-bd_motif"/>
</dbReference>
<keyword evidence="14" id="KW-0915">Sodium</keyword>
<evidence type="ECO:0000256" key="21">
    <source>
        <dbReference type="ARBA" id="ARBA00049244"/>
    </source>
</evidence>
<dbReference type="InterPro" id="IPR043519">
    <property type="entry name" value="NT_sf"/>
</dbReference>
<dbReference type="InterPro" id="IPR004013">
    <property type="entry name" value="PHP_dom"/>
</dbReference>
<dbReference type="SUPFAM" id="SSF47781">
    <property type="entry name" value="RuvA domain 2-like"/>
    <property type="match status" value="1"/>
</dbReference>
<dbReference type="AlphaFoldDB" id="A0A5B9PB53"/>
<evidence type="ECO:0000256" key="4">
    <source>
        <dbReference type="ARBA" id="ARBA00012720"/>
    </source>
</evidence>
<evidence type="ECO:0000256" key="9">
    <source>
        <dbReference type="ARBA" id="ARBA00022695"/>
    </source>
</evidence>
<evidence type="ECO:0000259" key="23">
    <source>
        <dbReference type="SMART" id="SM00481"/>
    </source>
</evidence>
<dbReference type="InterPro" id="IPR037160">
    <property type="entry name" value="DNA_Pol_thumb_sf"/>
</dbReference>
<dbReference type="InterPro" id="IPR027421">
    <property type="entry name" value="DNA_pol_lamdba_lyase_dom_sf"/>
</dbReference>
<keyword evidence="13" id="KW-0239">DNA-directed DNA polymerase</keyword>
<evidence type="ECO:0000313" key="25">
    <source>
        <dbReference type="EMBL" id="QEG22739.1"/>
    </source>
</evidence>
<dbReference type="OrthoDB" id="9808747at2"/>
<feature type="domain" description="Helix-hairpin-helix DNA-binding motif class 1" evidence="22">
    <location>
        <begin position="52"/>
        <end position="71"/>
    </location>
</feature>
<dbReference type="Pfam" id="PF02811">
    <property type="entry name" value="PHP"/>
    <property type="match status" value="1"/>
</dbReference>
<dbReference type="EC" id="4.2.99.18" evidence="4"/>
<comment type="catalytic activity">
    <reaction evidence="18">
        <text>2'-deoxyribonucleotide-(2'-deoxyribose 5'-phosphate)-2'-deoxyribonucleotide-DNA = a 3'-end 2'-deoxyribonucleotide-(2,3-dehydro-2,3-deoxyribose 5'-phosphate)-DNA + a 5'-end 5'-phospho-2'-deoxyribonucleoside-DNA + H(+)</text>
        <dbReference type="Rhea" id="RHEA:66592"/>
        <dbReference type="Rhea" id="RHEA-COMP:13180"/>
        <dbReference type="Rhea" id="RHEA-COMP:16897"/>
        <dbReference type="Rhea" id="RHEA-COMP:17067"/>
        <dbReference type="ChEBI" id="CHEBI:15378"/>
        <dbReference type="ChEBI" id="CHEBI:136412"/>
        <dbReference type="ChEBI" id="CHEBI:157695"/>
        <dbReference type="ChEBI" id="CHEBI:167181"/>
        <dbReference type="EC" id="4.2.99.18"/>
    </reaction>
</comment>
<keyword evidence="25" id="KW-0378">Hydrolase</keyword>
<evidence type="ECO:0000256" key="1">
    <source>
        <dbReference type="ARBA" id="ARBA00001946"/>
    </source>
</evidence>
<dbReference type="Pfam" id="PF14716">
    <property type="entry name" value="HHH_8"/>
    <property type="match status" value="1"/>
</dbReference>
<dbReference type="PANTHER" id="PTHR36928:SF1">
    <property type="entry name" value="PHOSPHATASE YCDX-RELATED"/>
    <property type="match status" value="1"/>
</dbReference>
<evidence type="ECO:0000256" key="14">
    <source>
        <dbReference type="ARBA" id="ARBA00023053"/>
    </source>
</evidence>
<keyword evidence="25" id="KW-0540">Nuclease</keyword>
<dbReference type="SUPFAM" id="SSF81301">
    <property type="entry name" value="Nucleotidyltransferase"/>
    <property type="match status" value="1"/>
</dbReference>
<dbReference type="InterPro" id="IPR022311">
    <property type="entry name" value="PolX-like"/>
</dbReference>
<evidence type="ECO:0000256" key="16">
    <source>
        <dbReference type="ARBA" id="ARBA00035717"/>
    </source>
</evidence>
<dbReference type="SMART" id="SM00278">
    <property type="entry name" value="HhH1"/>
    <property type="match status" value="3"/>
</dbReference>
<comment type="subcellular location">
    <subcellularLocation>
        <location evidence="2">Cytoplasm</location>
    </subcellularLocation>
</comment>
<dbReference type="InterPro" id="IPR047967">
    <property type="entry name" value="PolX_PHP"/>
</dbReference>
<dbReference type="Gene3D" id="1.10.150.110">
    <property type="entry name" value="DNA polymerase beta, N-terminal domain-like"/>
    <property type="match status" value="1"/>
</dbReference>
<evidence type="ECO:0000256" key="3">
    <source>
        <dbReference type="ARBA" id="ARBA00012417"/>
    </source>
</evidence>
<evidence type="ECO:0000256" key="17">
    <source>
        <dbReference type="ARBA" id="ARBA00035726"/>
    </source>
</evidence>
<evidence type="ECO:0000256" key="5">
    <source>
        <dbReference type="ARBA" id="ARBA00020020"/>
    </source>
</evidence>
<evidence type="ECO:0000256" key="20">
    <source>
        <dbReference type="ARBA" id="ARBA00045548"/>
    </source>
</evidence>
<evidence type="ECO:0000256" key="19">
    <source>
        <dbReference type="ARBA" id="ARBA00044678"/>
    </source>
</evidence>
<dbReference type="GO" id="GO:0005829">
    <property type="term" value="C:cytosol"/>
    <property type="evidence" value="ECO:0007669"/>
    <property type="project" value="TreeGrafter"/>
</dbReference>
<feature type="domain" description="Helix-hairpin-helix DNA-binding motif class 1" evidence="22">
    <location>
        <begin position="92"/>
        <end position="111"/>
    </location>
</feature>
<sequence length="576" mass="63439">MDNQKIAKTLDQLADLLEFTGANAFRLRAYRNGARVIRDMSDSIESQIAAGDDLTKLDGIGKSVAQKCIELCETGTLQQLEELLEDVPRTVLDLLNVPKMGPKKAAAVFNELGVETLDQLKAACEAGEVQQLSGFGAKTEKAILEGIAIAVEANQRILWAHADRIAEKIREYMKACKAIDQLEFAGSYRRGKETVGDLDILATSTDAEAVMNHFGTYEDITSTIVRGDTKMAVRLDDEFQVDLRVVPKESFGAALQYFTGSKEHNVVVRGKAKSKGLKVNEWGVYKVDGDSEEWIAGETEADVYATLGLPVFEPETREARKEFEWAENGDLPKLICEKDIRGDLHMHTTATDGKNSIEEMADAAKARGLKYIAITDHSKRVSMANGLDEGRLLEQWETIDAINAAADDSFVILKGIECDILENGDMDLPDSVLAQGDWIIASLHYGQSQPRQQITDRIIGAIQNPHVTMIAHPTGRLLNKREPYDVDIEAVFQAAKDTGTLLELNANPKRLDLNDRYLIAAKSHGIPIVINTDSHKTAGFGDLKYGIKQARRGCLTKSDVANTKTLKQLLKLIKNG</sequence>
<keyword evidence="8" id="KW-0808">Transferase</keyword>
<dbReference type="InterPro" id="IPR003141">
    <property type="entry name" value="Pol/His_phosphatase_N"/>
</dbReference>
<dbReference type="Proteomes" id="UP000322214">
    <property type="component" value="Chromosome"/>
</dbReference>
<organism evidence="25 26">
    <name type="scientific">Mariniblastus fucicola</name>
    <dbReference type="NCBI Taxonomy" id="980251"/>
    <lineage>
        <taxon>Bacteria</taxon>
        <taxon>Pseudomonadati</taxon>
        <taxon>Planctomycetota</taxon>
        <taxon>Planctomycetia</taxon>
        <taxon>Pirellulales</taxon>
        <taxon>Pirellulaceae</taxon>
        <taxon>Mariniblastus</taxon>
    </lineage>
</organism>
<dbReference type="GO" id="GO:0042578">
    <property type="term" value="F:phosphoric ester hydrolase activity"/>
    <property type="evidence" value="ECO:0007669"/>
    <property type="project" value="TreeGrafter"/>
</dbReference>
<gene>
    <name evidence="25" type="primary">polX</name>
    <name evidence="25" type="ORF">MFFC18_26220</name>
</gene>
<reference evidence="25 26" key="1">
    <citation type="submission" date="2019-08" db="EMBL/GenBank/DDBJ databases">
        <title>Deep-cultivation of Planctomycetes and their phenomic and genomic characterization uncovers novel biology.</title>
        <authorList>
            <person name="Wiegand S."/>
            <person name="Jogler M."/>
            <person name="Boedeker C."/>
            <person name="Pinto D."/>
            <person name="Vollmers J."/>
            <person name="Rivas-Marin E."/>
            <person name="Kohn T."/>
            <person name="Peeters S.H."/>
            <person name="Heuer A."/>
            <person name="Rast P."/>
            <person name="Oberbeckmann S."/>
            <person name="Bunk B."/>
            <person name="Jeske O."/>
            <person name="Meyerdierks A."/>
            <person name="Storesund J.E."/>
            <person name="Kallscheuer N."/>
            <person name="Luecker S."/>
            <person name="Lage O.M."/>
            <person name="Pohl T."/>
            <person name="Merkel B.J."/>
            <person name="Hornburger P."/>
            <person name="Mueller R.-W."/>
            <person name="Bruemmer F."/>
            <person name="Labrenz M."/>
            <person name="Spormann A.M."/>
            <person name="Op den Camp H."/>
            <person name="Overmann J."/>
            <person name="Amann R."/>
            <person name="Jetten M.S.M."/>
            <person name="Mascher T."/>
            <person name="Medema M.H."/>
            <person name="Devos D.P."/>
            <person name="Kaster A.-K."/>
            <person name="Ovreas L."/>
            <person name="Rohde M."/>
            <person name="Galperin M.Y."/>
            <person name="Jogler C."/>
        </authorList>
    </citation>
    <scope>NUCLEOTIDE SEQUENCE [LARGE SCALE GENOMIC DNA]</scope>
    <source>
        <strain evidence="25 26">FC18</strain>
    </source>
</reference>
<evidence type="ECO:0000256" key="10">
    <source>
        <dbReference type="ARBA" id="ARBA00022705"/>
    </source>
</evidence>
<evidence type="ECO:0000256" key="2">
    <source>
        <dbReference type="ARBA" id="ARBA00004496"/>
    </source>
</evidence>
<dbReference type="PANTHER" id="PTHR36928">
    <property type="entry name" value="PHOSPHATASE YCDX-RELATED"/>
    <property type="match status" value="1"/>
</dbReference>
<dbReference type="PRINTS" id="PR00869">
    <property type="entry name" value="DNAPOLX"/>
</dbReference>
<dbReference type="STRING" id="980251.GCA_001642875_02092"/>
<comment type="catalytic activity">
    <reaction evidence="19">
        <text>a 5'-end 2'-deoxyribose-2'-deoxyribonucleotide-DNA = (2E,4S)-4-hydroxypenten-2-al-5-phosphate + a 5'-end 5'-phospho-2'-deoxyribonucleoside-DNA + H(+)</text>
        <dbReference type="Rhea" id="RHEA:76255"/>
        <dbReference type="Rhea" id="RHEA-COMP:13180"/>
        <dbReference type="Rhea" id="RHEA-COMP:18657"/>
        <dbReference type="ChEBI" id="CHEBI:15378"/>
        <dbReference type="ChEBI" id="CHEBI:136412"/>
        <dbReference type="ChEBI" id="CHEBI:195194"/>
        <dbReference type="ChEBI" id="CHEBI:195195"/>
    </reaction>
</comment>
<dbReference type="CDD" id="cd00141">
    <property type="entry name" value="NT_POLXc"/>
    <property type="match status" value="1"/>
</dbReference>
<dbReference type="SMART" id="SM00483">
    <property type="entry name" value="POLXc"/>
    <property type="match status" value="1"/>
</dbReference>
<dbReference type="PIRSF" id="PIRSF005047">
    <property type="entry name" value="UCP005047_YshC"/>
    <property type="match status" value="1"/>
</dbReference>